<dbReference type="KEGG" id="bmic:BmR1_04g08425"/>
<dbReference type="Proteomes" id="UP000002899">
    <property type="component" value="Chromosome IV"/>
</dbReference>
<name>I7J9G1_BABMR</name>
<keyword evidence="2" id="KW-1185">Reference proteome</keyword>
<dbReference type="GO" id="GO:0019464">
    <property type="term" value="P:glycine decarboxylation via glycine cleavage system"/>
    <property type="evidence" value="ECO:0007669"/>
    <property type="project" value="InterPro"/>
</dbReference>
<accession>I7J9G1</accession>
<reference evidence="1 2" key="2">
    <citation type="journal article" date="2013" name="PLoS ONE">
        <title>Whole genome mapping and re-organization of the nuclear and mitochondrial genomes of Babesia microti isolates.</title>
        <authorList>
            <person name="Cornillot E."/>
            <person name="Dassouli A."/>
            <person name="Garg A."/>
            <person name="Pachikara N."/>
            <person name="Randazzo S."/>
            <person name="Depoix D."/>
            <person name="Carcy B."/>
            <person name="Delbecq S."/>
            <person name="Frutos R."/>
            <person name="Silva J.C."/>
            <person name="Sutton R."/>
            <person name="Krause P.J."/>
            <person name="Mamoun C.B."/>
        </authorList>
    </citation>
    <scope>NUCLEOTIDE SEQUENCE [LARGE SCALE GENOMIC DNA]</scope>
    <source>
        <strain evidence="1 2">RI</strain>
    </source>
</reference>
<dbReference type="RefSeq" id="XP_012650271.2">
    <property type="nucleotide sequence ID" value="XM_012794817.2"/>
</dbReference>
<dbReference type="PANTHER" id="PTHR11715:SF3">
    <property type="entry name" value="GLYCINE CLEAVAGE SYSTEM H PROTEIN-RELATED"/>
    <property type="match status" value="1"/>
</dbReference>
<dbReference type="CDD" id="cd06848">
    <property type="entry name" value="GCS_H"/>
    <property type="match status" value="1"/>
</dbReference>
<dbReference type="Pfam" id="PF01597">
    <property type="entry name" value="GCV_H"/>
    <property type="match status" value="1"/>
</dbReference>
<evidence type="ECO:0000313" key="1">
    <source>
        <dbReference type="EMBL" id="CCF75863.2"/>
    </source>
</evidence>
<dbReference type="InterPro" id="IPR002930">
    <property type="entry name" value="GCV_H"/>
</dbReference>
<protein>
    <submittedName>
        <fullName evidence="1">Glycine cleavage system H protein</fullName>
    </submittedName>
</protein>
<organism evidence="1 2">
    <name type="scientific">Babesia microti (strain RI)</name>
    <dbReference type="NCBI Taxonomy" id="1133968"/>
    <lineage>
        <taxon>Eukaryota</taxon>
        <taxon>Sar</taxon>
        <taxon>Alveolata</taxon>
        <taxon>Apicomplexa</taxon>
        <taxon>Aconoidasida</taxon>
        <taxon>Piroplasmida</taxon>
        <taxon>Babesiidae</taxon>
        <taxon>Babesia</taxon>
    </lineage>
</organism>
<proteinExistence type="predicted"/>
<dbReference type="PANTHER" id="PTHR11715">
    <property type="entry name" value="GLYCINE CLEAVAGE SYSTEM H PROTEIN"/>
    <property type="match status" value="1"/>
</dbReference>
<dbReference type="GO" id="GO:0005960">
    <property type="term" value="C:glycine cleavage complex"/>
    <property type="evidence" value="ECO:0007669"/>
    <property type="project" value="InterPro"/>
</dbReference>
<dbReference type="SUPFAM" id="SSF51230">
    <property type="entry name" value="Single hybrid motif"/>
    <property type="match status" value="1"/>
</dbReference>
<dbReference type="GO" id="GO:0009249">
    <property type="term" value="P:protein lipoylation"/>
    <property type="evidence" value="ECO:0007669"/>
    <property type="project" value="TreeGrafter"/>
</dbReference>
<dbReference type="EMBL" id="LN871599">
    <property type="protein sequence ID" value="CCF75863.2"/>
    <property type="molecule type" value="Genomic_DNA"/>
</dbReference>
<dbReference type="GO" id="GO:0005739">
    <property type="term" value="C:mitochondrion"/>
    <property type="evidence" value="ECO:0007669"/>
    <property type="project" value="TreeGrafter"/>
</dbReference>
<reference evidence="1 2" key="1">
    <citation type="journal article" date="2012" name="Nucleic Acids Res.">
        <title>Sequencing of the smallest Apicomplexan genome from the human pathogen Babesia microti.</title>
        <authorList>
            <person name="Cornillot E."/>
            <person name="Hadj-Kaddour K."/>
            <person name="Dassouli A."/>
            <person name="Noel B."/>
            <person name="Ranwez V."/>
            <person name="Vacherie B."/>
            <person name="Augagneur Y."/>
            <person name="Bres V."/>
            <person name="Duclos A."/>
            <person name="Randazzo S."/>
            <person name="Carcy B."/>
            <person name="Debierre-Grockiego F."/>
            <person name="Delbecq S."/>
            <person name="Moubri-Menage K."/>
            <person name="Shams-Eldin H."/>
            <person name="Usmani-Brown S."/>
            <person name="Bringaud F."/>
            <person name="Wincker P."/>
            <person name="Vivares C.P."/>
            <person name="Schwarz R.T."/>
            <person name="Schetters T.P."/>
            <person name="Krause P.J."/>
            <person name="Gorenflot A."/>
            <person name="Berry V."/>
            <person name="Barbe V."/>
            <person name="Ben Mamoun C."/>
        </authorList>
    </citation>
    <scope>NUCLEOTIDE SEQUENCE [LARGE SCALE GENOMIC DNA]</scope>
    <source>
        <strain evidence="1 2">RI</strain>
    </source>
</reference>
<dbReference type="VEuPathDB" id="PiroplasmaDB:BmR1_04g08425"/>
<evidence type="ECO:0000313" key="2">
    <source>
        <dbReference type="Proteomes" id="UP000002899"/>
    </source>
</evidence>
<dbReference type="Gene3D" id="2.40.50.100">
    <property type="match status" value="1"/>
</dbReference>
<dbReference type="InterPro" id="IPR033753">
    <property type="entry name" value="GCV_H/Fam206"/>
</dbReference>
<reference evidence="1 2" key="3">
    <citation type="journal article" date="2016" name="Sci. Rep.">
        <title>Genome-wide diversity and gene expression profiling of Babesia microti isolates identify polymorphic genes that mediate host-pathogen interactions.</title>
        <authorList>
            <person name="Silva J.C."/>
            <person name="Cornillot E."/>
            <person name="McCracken C."/>
            <person name="Usmani-Brown S."/>
            <person name="Dwivedi A."/>
            <person name="Ifeonu O.O."/>
            <person name="Crabtree J."/>
            <person name="Gotia H.T."/>
            <person name="Virji A.Z."/>
            <person name="Reynes C."/>
            <person name="Colinge J."/>
            <person name="Kumar V."/>
            <person name="Lawres L."/>
            <person name="Pazzi J.E."/>
            <person name="Pablo J.V."/>
            <person name="Hung C."/>
            <person name="Brancato J."/>
            <person name="Kumari P."/>
            <person name="Orvis J."/>
            <person name="Tretina K."/>
            <person name="Chibucos M."/>
            <person name="Ott S."/>
            <person name="Sadzewicz L."/>
            <person name="Sengamalay N."/>
            <person name="Shetty A.C."/>
            <person name="Su Q."/>
            <person name="Tallon L."/>
            <person name="Fraser C.M."/>
            <person name="Frutos R."/>
            <person name="Molina D.M."/>
            <person name="Krause P.J."/>
            <person name="Ben Mamoun C."/>
        </authorList>
    </citation>
    <scope>NUCLEOTIDE SEQUENCE [LARGE SCALE GENOMIC DNA]</scope>
    <source>
        <strain evidence="1 2">RI</strain>
    </source>
</reference>
<dbReference type="InterPro" id="IPR011053">
    <property type="entry name" value="Single_hybrid_motif"/>
</dbReference>
<dbReference type="GeneID" id="24426316"/>
<sequence>MSIRGLCPLIRSFSTLTRYYDQVYLVRLDNSRYKLGLLADKSKWENVVYINLPKHGERIGKGENIASVECDKTVFDIESPVNAKVIAHNEKVLRDNNLLENDPEGEGWLMEVEVAKDDI</sequence>
<dbReference type="AlphaFoldDB" id="I7J9G1"/>
<gene>
    <name evidence="1" type="ORF">BmR1_04g08425</name>
</gene>
<dbReference type="OrthoDB" id="10264154at2759"/>